<keyword evidence="1" id="KW-0732">Signal</keyword>
<proteinExistence type="predicted"/>
<evidence type="ECO:0000259" key="2">
    <source>
        <dbReference type="PROSITE" id="PS51782"/>
    </source>
</evidence>
<accession>A0ABT3DJ66</accession>
<dbReference type="RefSeq" id="WP_264143435.1">
    <property type="nucleotide sequence ID" value="NZ_JAOYEY010000043.1"/>
</dbReference>
<gene>
    <name evidence="3" type="ORF">OIH86_15030</name>
</gene>
<organism evidence="3 4">
    <name type="scientific">Metabacillus halosaccharovorans</name>
    <dbReference type="NCBI Taxonomy" id="930124"/>
    <lineage>
        <taxon>Bacteria</taxon>
        <taxon>Bacillati</taxon>
        <taxon>Bacillota</taxon>
        <taxon>Bacilli</taxon>
        <taxon>Bacillales</taxon>
        <taxon>Bacillaceae</taxon>
        <taxon>Metabacillus</taxon>
    </lineage>
</organism>
<feature type="chain" id="PRO_5045446817" evidence="1">
    <location>
        <begin position="29"/>
        <end position="310"/>
    </location>
</feature>
<protein>
    <submittedName>
        <fullName evidence="3">LysM peptidoglycan-binding domain-containing protein</fullName>
    </submittedName>
</protein>
<dbReference type="PANTHER" id="PTHR33734:SF22">
    <property type="entry name" value="MEMBRANE-BOUND LYTIC MUREIN TRANSGLYCOSYLASE D"/>
    <property type="match status" value="1"/>
</dbReference>
<dbReference type="CDD" id="cd00118">
    <property type="entry name" value="LysM"/>
    <property type="match status" value="3"/>
</dbReference>
<dbReference type="InterPro" id="IPR036779">
    <property type="entry name" value="LysM_dom_sf"/>
</dbReference>
<evidence type="ECO:0000313" key="3">
    <source>
        <dbReference type="EMBL" id="MCV9886951.1"/>
    </source>
</evidence>
<dbReference type="PROSITE" id="PS51782">
    <property type="entry name" value="LYSM"/>
    <property type="match status" value="3"/>
</dbReference>
<feature type="signal peptide" evidence="1">
    <location>
        <begin position="1"/>
        <end position="28"/>
    </location>
</feature>
<dbReference type="SMART" id="SM00257">
    <property type="entry name" value="LysM"/>
    <property type="match status" value="3"/>
</dbReference>
<dbReference type="SUPFAM" id="SSF54106">
    <property type="entry name" value="LysM domain"/>
    <property type="match status" value="3"/>
</dbReference>
<dbReference type="Pfam" id="PF01476">
    <property type="entry name" value="LysM"/>
    <property type="match status" value="3"/>
</dbReference>
<keyword evidence="4" id="KW-1185">Reference proteome</keyword>
<comment type="caution">
    <text evidence="3">The sequence shown here is derived from an EMBL/GenBank/DDBJ whole genome shotgun (WGS) entry which is preliminary data.</text>
</comment>
<dbReference type="InterPro" id="IPR018392">
    <property type="entry name" value="LysM"/>
</dbReference>
<evidence type="ECO:0000313" key="4">
    <source>
        <dbReference type="Proteomes" id="UP001526147"/>
    </source>
</evidence>
<dbReference type="PANTHER" id="PTHR33734">
    <property type="entry name" value="LYSM DOMAIN-CONTAINING GPI-ANCHORED PROTEIN 2"/>
    <property type="match status" value="1"/>
</dbReference>
<feature type="domain" description="LysM" evidence="2">
    <location>
        <begin position="30"/>
        <end position="73"/>
    </location>
</feature>
<dbReference type="Proteomes" id="UP001526147">
    <property type="component" value="Unassembled WGS sequence"/>
</dbReference>
<dbReference type="Gene3D" id="3.10.350.10">
    <property type="entry name" value="LysM domain"/>
    <property type="match status" value="3"/>
</dbReference>
<feature type="domain" description="LysM" evidence="2">
    <location>
        <begin position="75"/>
        <end position="118"/>
    </location>
</feature>
<name>A0ABT3DJ66_9BACI</name>
<sequence length="310" mass="34684">MKTTKGIIKLAAITLGLTGIWGISSAEASTQYTIKKGDTLYRIADKNELTVSQLKQINNLSSSLIYPGNTLTIPTTITINKGDTLYSFAKKYKTTVQQLKFLNQLSSNTIYAGDKLIIPTTVTVKKGDTLYSIANNYGLTVKELKTSNYLTSDLIKVGQILNVTQAGATSIIPTNYHASEIMISASPKEGYSFDAEEPRRFIISYDKDGEYFSRIEVLDANANINEIRENSKAYLKDYKITEYPTKTSSHPFYQDAEFFLHGTSSKTQVNIVMKKVDGVWMRMTIHYLNKEESEGITPKMIEALQTIKVK</sequence>
<dbReference type="EMBL" id="JAOYEY010000043">
    <property type="protein sequence ID" value="MCV9886951.1"/>
    <property type="molecule type" value="Genomic_DNA"/>
</dbReference>
<reference evidence="3 4" key="1">
    <citation type="submission" date="2022-10" db="EMBL/GenBank/DDBJ databases">
        <title>Draft genome assembly of moderately radiation resistant bacterium Metabacillus halosaccharovorans.</title>
        <authorList>
            <person name="Pal S."/>
            <person name="Gopinathan A."/>
        </authorList>
    </citation>
    <scope>NUCLEOTIDE SEQUENCE [LARGE SCALE GENOMIC DNA]</scope>
    <source>
        <strain evidence="3 4">VITHBRA001</strain>
    </source>
</reference>
<evidence type="ECO:0000256" key="1">
    <source>
        <dbReference type="SAM" id="SignalP"/>
    </source>
</evidence>
<feature type="domain" description="LysM" evidence="2">
    <location>
        <begin position="120"/>
        <end position="163"/>
    </location>
</feature>